<evidence type="ECO:0000259" key="13">
    <source>
        <dbReference type="Pfam" id="PF00501"/>
    </source>
</evidence>
<evidence type="ECO:0000259" key="14">
    <source>
        <dbReference type="Pfam" id="PF13193"/>
    </source>
</evidence>
<dbReference type="GO" id="GO:0008218">
    <property type="term" value="P:bioluminescence"/>
    <property type="evidence" value="ECO:0007669"/>
    <property type="project" value="UniProtKB-KW"/>
</dbReference>
<keyword evidence="5" id="KW-0547">Nucleotide-binding</keyword>
<evidence type="ECO:0000256" key="3">
    <source>
        <dbReference type="ARBA" id="ARBA00012532"/>
    </source>
</evidence>
<evidence type="ECO:0000256" key="6">
    <source>
        <dbReference type="ARBA" id="ARBA00022840"/>
    </source>
</evidence>
<dbReference type="AlphaFoldDB" id="A0A834XTK3"/>
<evidence type="ECO:0000256" key="2">
    <source>
        <dbReference type="ARBA" id="ARBA00006432"/>
    </source>
</evidence>
<keyword evidence="11" id="KW-0599">Photoprotein</keyword>
<keyword evidence="10" id="KW-0455">Luminescence</keyword>
<keyword evidence="16" id="KW-1185">Reference proteome</keyword>
<name>A0A834XTK3_APHGI</name>
<sequence>MYRNMITLVRGVQRVGTVFKHSSNIIRISSFNKISTASKAQIIDGNNGERIYTSPYGDIDLPSLTVQDYVWKNMNKWPERIAVECGITGRKYTYAQARDKANCIAKSLKNMGLQDGDVVAIILPNLPESPISFLGILEAGLVVTTVNPMYTIDEISRQLKFSKAKALITCGTIAPNAVAAGRAVLPPNAPIIVVQDTKNSSVPDGTISFKDLIEKGSSLPPIKEVFRSPDELAILPFSSGTTGMPKGVQLTHRNLVSTIVMTDNSSTLMNTGYQDIIIASIGFFHIYGAVGLMLPRLSDGAKLVTLPFFTPDSFVNALANNECTLMYCVPSMILFFGASPLVKAEYFKSVRSVFSGAAPLAETDVLRMYEKFGITSKDLQIAQGYGLTECSCVAFLELSNRKFSSIGRPIIKCEVRLVDPKSGNDIANTGETGEIWLRGPNIMKGYLDNEEETKKTLQNGWLKTGDIAYFDDDLDFYITDRLKELIKVKGFQVPPAELEAVLRTHPDIADAAVIGVPDARCGEVPRAFVVLKDKHSATEENIQNYMKGKVSEFKELKGGVRFINQIPRNATGKILRISLKDHN</sequence>
<keyword evidence="7" id="KW-0560">Oxidoreductase</keyword>
<dbReference type="InterPro" id="IPR045851">
    <property type="entry name" value="AMP-bd_C_sf"/>
</dbReference>
<dbReference type="EC" id="1.13.12.7" evidence="3"/>
<dbReference type="PANTHER" id="PTHR24096">
    <property type="entry name" value="LONG-CHAIN-FATTY-ACID--COA LIGASE"/>
    <property type="match status" value="1"/>
</dbReference>
<gene>
    <name evidence="15" type="ORF">HCN44_001553</name>
</gene>
<evidence type="ECO:0000256" key="11">
    <source>
        <dbReference type="ARBA" id="ARBA00023262"/>
    </source>
</evidence>
<evidence type="ECO:0000256" key="5">
    <source>
        <dbReference type="ARBA" id="ARBA00022741"/>
    </source>
</evidence>
<dbReference type="Pfam" id="PF13193">
    <property type="entry name" value="AMP-binding_C"/>
    <property type="match status" value="1"/>
</dbReference>
<dbReference type="CDD" id="cd05911">
    <property type="entry name" value="Firefly_Luc_like"/>
    <property type="match status" value="1"/>
</dbReference>
<dbReference type="FunFam" id="3.40.50.12780:FF:000003">
    <property type="entry name" value="Long-chain-fatty-acid--CoA ligase FadD"/>
    <property type="match status" value="1"/>
</dbReference>
<organism evidence="15 16">
    <name type="scientific">Aphidius gifuensis</name>
    <name type="common">Parasitoid wasp</name>
    <dbReference type="NCBI Taxonomy" id="684658"/>
    <lineage>
        <taxon>Eukaryota</taxon>
        <taxon>Metazoa</taxon>
        <taxon>Ecdysozoa</taxon>
        <taxon>Arthropoda</taxon>
        <taxon>Hexapoda</taxon>
        <taxon>Insecta</taxon>
        <taxon>Pterygota</taxon>
        <taxon>Neoptera</taxon>
        <taxon>Endopterygota</taxon>
        <taxon>Hymenoptera</taxon>
        <taxon>Apocrita</taxon>
        <taxon>Ichneumonoidea</taxon>
        <taxon>Braconidae</taxon>
        <taxon>Aphidiinae</taxon>
        <taxon>Aphidius</taxon>
    </lineage>
</organism>
<protein>
    <recommendedName>
        <fullName evidence="4">Luciferin 4-monooxygenase</fullName>
        <ecNumber evidence="3">1.13.12.7</ecNumber>
    </recommendedName>
</protein>
<evidence type="ECO:0000313" key="16">
    <source>
        <dbReference type="Proteomes" id="UP000639338"/>
    </source>
</evidence>
<evidence type="ECO:0000256" key="9">
    <source>
        <dbReference type="ARBA" id="ARBA00023140"/>
    </source>
</evidence>
<dbReference type="GO" id="GO:0005777">
    <property type="term" value="C:peroxisome"/>
    <property type="evidence" value="ECO:0007669"/>
    <property type="project" value="UniProtKB-SubCell"/>
</dbReference>
<dbReference type="PANTHER" id="PTHR24096:SF422">
    <property type="entry name" value="BCDNA.GH02901"/>
    <property type="match status" value="1"/>
</dbReference>
<dbReference type="InterPro" id="IPR020845">
    <property type="entry name" value="AMP-binding_CS"/>
</dbReference>
<evidence type="ECO:0000313" key="15">
    <source>
        <dbReference type="EMBL" id="KAF7992228.1"/>
    </source>
</evidence>
<evidence type="ECO:0000256" key="12">
    <source>
        <dbReference type="ARBA" id="ARBA00048497"/>
    </source>
</evidence>
<evidence type="ECO:0000256" key="1">
    <source>
        <dbReference type="ARBA" id="ARBA00004275"/>
    </source>
</evidence>
<dbReference type="InterPro" id="IPR000873">
    <property type="entry name" value="AMP-dep_synth/lig_dom"/>
</dbReference>
<evidence type="ECO:0000256" key="8">
    <source>
        <dbReference type="ARBA" id="ARBA00023033"/>
    </source>
</evidence>
<comment type="catalytic activity">
    <reaction evidence="12">
        <text>firefly D-luciferin + ATP + O2 = firefly oxyluciferin + hnu + AMP + CO2 + diphosphate</text>
        <dbReference type="Rhea" id="RHEA:10732"/>
        <dbReference type="ChEBI" id="CHEBI:15379"/>
        <dbReference type="ChEBI" id="CHEBI:16526"/>
        <dbReference type="ChEBI" id="CHEBI:16792"/>
        <dbReference type="ChEBI" id="CHEBI:30212"/>
        <dbReference type="ChEBI" id="CHEBI:30616"/>
        <dbReference type="ChEBI" id="CHEBI:33019"/>
        <dbReference type="ChEBI" id="CHEBI:58038"/>
        <dbReference type="ChEBI" id="CHEBI:456215"/>
        <dbReference type="EC" id="1.13.12.7"/>
    </reaction>
</comment>
<dbReference type="Pfam" id="PF00501">
    <property type="entry name" value="AMP-binding"/>
    <property type="match status" value="1"/>
</dbReference>
<dbReference type="SUPFAM" id="SSF56801">
    <property type="entry name" value="Acetyl-CoA synthetase-like"/>
    <property type="match status" value="1"/>
</dbReference>
<evidence type="ECO:0000256" key="7">
    <source>
        <dbReference type="ARBA" id="ARBA00023002"/>
    </source>
</evidence>
<keyword evidence="6" id="KW-0067">ATP-binding</keyword>
<comment type="caution">
    <text evidence="15">The sequence shown here is derived from an EMBL/GenBank/DDBJ whole genome shotgun (WGS) entry which is preliminary data.</text>
</comment>
<comment type="subcellular location">
    <subcellularLocation>
        <location evidence="1">Peroxisome</location>
    </subcellularLocation>
</comment>
<dbReference type="EMBL" id="JACMRX010000003">
    <property type="protein sequence ID" value="KAF7992228.1"/>
    <property type="molecule type" value="Genomic_DNA"/>
</dbReference>
<dbReference type="GO" id="GO:0005524">
    <property type="term" value="F:ATP binding"/>
    <property type="evidence" value="ECO:0007669"/>
    <property type="project" value="UniProtKB-KW"/>
</dbReference>
<keyword evidence="9" id="KW-0576">Peroxisome</keyword>
<dbReference type="InterPro" id="IPR025110">
    <property type="entry name" value="AMP-bd_C"/>
</dbReference>
<evidence type="ECO:0000256" key="4">
    <source>
        <dbReference type="ARBA" id="ARBA00019043"/>
    </source>
</evidence>
<reference evidence="15 16" key="1">
    <citation type="submission" date="2020-08" db="EMBL/GenBank/DDBJ databases">
        <title>Aphidius gifuensis genome sequencing and assembly.</title>
        <authorList>
            <person name="Du Z."/>
        </authorList>
    </citation>
    <scope>NUCLEOTIDE SEQUENCE [LARGE SCALE GENOMIC DNA]</scope>
    <source>
        <strain evidence="15">YNYX2018</strain>
        <tissue evidence="15">Adults</tissue>
    </source>
</reference>
<dbReference type="Gene3D" id="3.30.300.30">
    <property type="match status" value="1"/>
</dbReference>
<dbReference type="Proteomes" id="UP000639338">
    <property type="component" value="Unassembled WGS sequence"/>
</dbReference>
<dbReference type="InterPro" id="IPR042099">
    <property type="entry name" value="ANL_N_sf"/>
</dbReference>
<dbReference type="Gene3D" id="3.40.50.12780">
    <property type="entry name" value="N-terminal domain of ligase-like"/>
    <property type="match status" value="1"/>
</dbReference>
<proteinExistence type="inferred from homology"/>
<keyword evidence="8" id="KW-0503">Monooxygenase</keyword>
<dbReference type="FunFam" id="3.30.300.30:FF:000007">
    <property type="entry name" value="4-coumarate--CoA ligase 2"/>
    <property type="match status" value="1"/>
</dbReference>
<dbReference type="GO" id="GO:0004467">
    <property type="term" value="F:long-chain fatty acid-CoA ligase activity"/>
    <property type="evidence" value="ECO:0007669"/>
    <property type="project" value="TreeGrafter"/>
</dbReference>
<feature type="domain" description="AMP-binding enzyme C-terminal" evidence="14">
    <location>
        <begin position="497"/>
        <end position="573"/>
    </location>
</feature>
<accession>A0A834XTK3</accession>
<dbReference type="OrthoDB" id="10253869at2759"/>
<dbReference type="PROSITE" id="PS00455">
    <property type="entry name" value="AMP_BINDING"/>
    <property type="match status" value="1"/>
</dbReference>
<dbReference type="GO" id="GO:0046949">
    <property type="term" value="P:fatty-acyl-CoA biosynthetic process"/>
    <property type="evidence" value="ECO:0007669"/>
    <property type="project" value="TreeGrafter"/>
</dbReference>
<dbReference type="GO" id="GO:0004497">
    <property type="term" value="F:monooxygenase activity"/>
    <property type="evidence" value="ECO:0007669"/>
    <property type="project" value="UniProtKB-KW"/>
</dbReference>
<evidence type="ECO:0000256" key="10">
    <source>
        <dbReference type="ARBA" id="ARBA00023223"/>
    </source>
</evidence>
<comment type="similarity">
    <text evidence="2">Belongs to the ATP-dependent AMP-binding enzyme family.</text>
</comment>
<feature type="domain" description="AMP-dependent synthetase/ligase" evidence="13">
    <location>
        <begin position="72"/>
        <end position="447"/>
    </location>
</feature>